<sequence length="239" mass="27129">MSRRDEGDDHESLMYFDFFNHFRSPPETVKQHQSPFLKYYEGCENVLSIGCGRGEFLEELGQRGIGAYGIDIDDEMVDYGNKRGLKVYKADALEHLRGLDDNSLGGVFTDDFVEHLDTAYLIKLIRLCARKLEKGRYMVNVTVNPLSWAAYSGIYLLDPTHKRPIHPKSMQFYMSSAGFSNVDIELITFRDGGGRLKKVEIKPNMDADAKRIADTFNHNVDLLNEAVFGPENYAAIGKK</sequence>
<dbReference type="AlphaFoldDB" id="D1YXD6"/>
<keyword evidence="3" id="KW-1185">Reference proteome</keyword>
<protein>
    <recommendedName>
        <fullName evidence="1">Methyltransferase type 11 domain-containing protein</fullName>
    </recommendedName>
</protein>
<dbReference type="Proteomes" id="UP000001882">
    <property type="component" value="Chromosome"/>
</dbReference>
<dbReference type="KEGG" id="mpd:MCP_1036"/>
<accession>D1YXD6</accession>
<dbReference type="InterPro" id="IPR029063">
    <property type="entry name" value="SAM-dependent_MTases_sf"/>
</dbReference>
<dbReference type="STRING" id="304371.MCP_1036"/>
<dbReference type="InterPro" id="IPR013216">
    <property type="entry name" value="Methyltransf_11"/>
</dbReference>
<feature type="domain" description="Methyltransferase type 11" evidence="1">
    <location>
        <begin position="47"/>
        <end position="136"/>
    </location>
</feature>
<dbReference type="GO" id="GO:0008757">
    <property type="term" value="F:S-adenosylmethionine-dependent methyltransferase activity"/>
    <property type="evidence" value="ECO:0007669"/>
    <property type="project" value="InterPro"/>
</dbReference>
<name>D1YXD6_METPS</name>
<dbReference type="CDD" id="cd02440">
    <property type="entry name" value="AdoMet_MTases"/>
    <property type="match status" value="1"/>
</dbReference>
<evidence type="ECO:0000313" key="3">
    <source>
        <dbReference type="Proteomes" id="UP000001882"/>
    </source>
</evidence>
<evidence type="ECO:0000259" key="1">
    <source>
        <dbReference type="Pfam" id="PF08241"/>
    </source>
</evidence>
<dbReference type="SUPFAM" id="SSF53335">
    <property type="entry name" value="S-adenosyl-L-methionine-dependent methyltransferases"/>
    <property type="match status" value="1"/>
</dbReference>
<gene>
    <name evidence="2" type="ordered locus">MCP_1036</name>
</gene>
<dbReference type="Gene3D" id="3.40.50.150">
    <property type="entry name" value="Vaccinia Virus protein VP39"/>
    <property type="match status" value="1"/>
</dbReference>
<evidence type="ECO:0000313" key="2">
    <source>
        <dbReference type="EMBL" id="BAI61108.1"/>
    </source>
</evidence>
<organism evidence="2 3">
    <name type="scientific">Methanocella paludicola (strain DSM 17711 / JCM 13418 / NBRC 101707 / SANAE)</name>
    <dbReference type="NCBI Taxonomy" id="304371"/>
    <lineage>
        <taxon>Archaea</taxon>
        <taxon>Methanobacteriati</taxon>
        <taxon>Methanobacteriota</taxon>
        <taxon>Stenosarchaea group</taxon>
        <taxon>Methanomicrobia</taxon>
        <taxon>Methanocellales</taxon>
        <taxon>Methanocellaceae</taxon>
        <taxon>Methanocella</taxon>
    </lineage>
</organism>
<reference evidence="2 3" key="1">
    <citation type="journal article" date="2007" name="Appl. Environ. Microbiol.">
        <title>Isolation of key methanogens for global methane emission from rice paddy fields: a novel isolate affiliated with the clone cluster rice cluster I.</title>
        <authorList>
            <person name="Sakai S."/>
            <person name="Imachi H."/>
            <person name="Sekiguchi Y."/>
            <person name="Ohashi A."/>
            <person name="Harada H."/>
            <person name="Kamagata Y."/>
        </authorList>
    </citation>
    <scope>NUCLEOTIDE SEQUENCE [LARGE SCALE GENOMIC DNA]</scope>
    <source>
        <strain evidence="3">DSM 17711 / JCM 13418 / NBRC 101707 / SANAE</strain>
    </source>
</reference>
<dbReference type="eggNOG" id="arCOG04340">
    <property type="taxonomic scope" value="Archaea"/>
</dbReference>
<dbReference type="InParanoid" id="D1YXD6"/>
<proteinExistence type="predicted"/>
<reference evidence="3" key="3">
    <citation type="journal article" date="2011" name="PLoS ONE">
        <title>Genome sequence of a mesophilic hydrogenotrophic methanogen Methanocella paludicola, the first cultivated representative of the order Methanocellales.</title>
        <authorList>
            <person name="Sakai S."/>
            <person name="Takaki Y."/>
            <person name="Shimamura S."/>
            <person name="Sekine M."/>
            <person name="Tajima T."/>
            <person name="Kosugi H."/>
            <person name="Ichikawa N."/>
            <person name="Tasumi E."/>
            <person name="Hiraki A.T."/>
            <person name="Shimizu A."/>
            <person name="Kato Y."/>
            <person name="Nishiko R."/>
            <person name="Mori K."/>
            <person name="Fujita N."/>
            <person name="Imachi H."/>
            <person name="Takai K."/>
        </authorList>
    </citation>
    <scope>NUCLEOTIDE SEQUENCE [LARGE SCALE GENOMIC DNA]</scope>
    <source>
        <strain evidence="3">DSM 17711 / JCM 13418 / NBRC 101707 / SANAE</strain>
    </source>
</reference>
<dbReference type="EMBL" id="AP011532">
    <property type="protein sequence ID" value="BAI61108.1"/>
    <property type="molecule type" value="Genomic_DNA"/>
</dbReference>
<reference evidence="2 3" key="2">
    <citation type="journal article" date="2008" name="Int. J. Syst. Evol. Microbiol.">
        <title>Methanocella paludicola gen. nov., sp. nov., a methane-producing archaeon, the first isolate of the lineage 'Rice Cluster I', and proposal of the new archaeal order Methanocellales ord. nov.</title>
        <authorList>
            <person name="Sakai S."/>
            <person name="Imachi H."/>
            <person name="Hanada S."/>
            <person name="Ohashi A."/>
            <person name="Harada H."/>
            <person name="Kamagata Y."/>
        </authorList>
    </citation>
    <scope>NUCLEOTIDE SEQUENCE [LARGE SCALE GENOMIC DNA]</scope>
    <source>
        <strain evidence="3">DSM 17711 / JCM 13418 / NBRC 101707 / SANAE</strain>
    </source>
</reference>
<dbReference type="Pfam" id="PF08241">
    <property type="entry name" value="Methyltransf_11"/>
    <property type="match status" value="1"/>
</dbReference>